<evidence type="ECO:0000256" key="1">
    <source>
        <dbReference type="SAM" id="MobiDB-lite"/>
    </source>
</evidence>
<feature type="compositionally biased region" description="Basic and acidic residues" evidence="1">
    <location>
        <begin position="69"/>
        <end position="88"/>
    </location>
</feature>
<feature type="transmembrane region" description="Helical" evidence="2">
    <location>
        <begin position="29"/>
        <end position="46"/>
    </location>
</feature>
<proteinExistence type="predicted"/>
<accession>A0ABV9LNA8</accession>
<evidence type="ECO:0000256" key="2">
    <source>
        <dbReference type="SAM" id="Phobius"/>
    </source>
</evidence>
<organism evidence="3 4">
    <name type="scientific">Geodermatophilus arenarius</name>
    <dbReference type="NCBI Taxonomy" id="1137990"/>
    <lineage>
        <taxon>Bacteria</taxon>
        <taxon>Bacillati</taxon>
        <taxon>Actinomycetota</taxon>
        <taxon>Actinomycetes</taxon>
        <taxon>Geodermatophilales</taxon>
        <taxon>Geodermatophilaceae</taxon>
        <taxon>Geodermatophilus</taxon>
    </lineage>
</organism>
<name>A0ABV9LNA8_9ACTN</name>
<gene>
    <name evidence="3" type="ORF">ACFO3M_19610</name>
</gene>
<sequence>MNGRLVLAGLIWAAVSVVAFLAIPDVIVAAGLVIFGAVLLLVLFVARDWDTHSSFEEREMIRARRRKDRWERTADSRARDRERWEAHQARKAARSAGADDAPQR</sequence>
<protein>
    <submittedName>
        <fullName evidence="3">Uncharacterized protein</fullName>
    </submittedName>
</protein>
<keyword evidence="2" id="KW-0812">Transmembrane</keyword>
<keyword evidence="4" id="KW-1185">Reference proteome</keyword>
<evidence type="ECO:0000313" key="3">
    <source>
        <dbReference type="EMBL" id="MFC4695618.1"/>
    </source>
</evidence>
<feature type="region of interest" description="Disordered" evidence="1">
    <location>
        <begin position="69"/>
        <end position="104"/>
    </location>
</feature>
<keyword evidence="2" id="KW-0472">Membrane</keyword>
<dbReference type="Proteomes" id="UP001596025">
    <property type="component" value="Unassembled WGS sequence"/>
</dbReference>
<dbReference type="EMBL" id="JBHSGR010000025">
    <property type="protein sequence ID" value="MFC4695618.1"/>
    <property type="molecule type" value="Genomic_DNA"/>
</dbReference>
<evidence type="ECO:0000313" key="4">
    <source>
        <dbReference type="Proteomes" id="UP001596025"/>
    </source>
</evidence>
<keyword evidence="2" id="KW-1133">Transmembrane helix</keyword>
<comment type="caution">
    <text evidence="3">The sequence shown here is derived from an EMBL/GenBank/DDBJ whole genome shotgun (WGS) entry which is preliminary data.</text>
</comment>
<reference evidence="4" key="1">
    <citation type="journal article" date="2019" name="Int. J. Syst. Evol. Microbiol.">
        <title>The Global Catalogue of Microorganisms (GCM) 10K type strain sequencing project: providing services to taxonomists for standard genome sequencing and annotation.</title>
        <authorList>
            <consortium name="The Broad Institute Genomics Platform"/>
            <consortium name="The Broad Institute Genome Sequencing Center for Infectious Disease"/>
            <person name="Wu L."/>
            <person name="Ma J."/>
        </authorList>
    </citation>
    <scope>NUCLEOTIDE SEQUENCE [LARGE SCALE GENOMIC DNA]</scope>
    <source>
        <strain evidence="4">CCUG 62763</strain>
    </source>
</reference>
<dbReference type="RefSeq" id="WP_387992850.1">
    <property type="nucleotide sequence ID" value="NZ_JBHSGR010000025.1"/>
</dbReference>